<dbReference type="Pfam" id="PF00583">
    <property type="entry name" value="Acetyltransf_1"/>
    <property type="match status" value="1"/>
</dbReference>
<dbReference type="Gene3D" id="3.40.630.30">
    <property type="match status" value="1"/>
</dbReference>
<name>A0ABU1YP72_ROSSA</name>
<proteinExistence type="predicted"/>
<dbReference type="PROSITE" id="PS51186">
    <property type="entry name" value="GNAT"/>
    <property type="match status" value="1"/>
</dbReference>
<dbReference type="Proteomes" id="UP001180453">
    <property type="component" value="Unassembled WGS sequence"/>
</dbReference>
<protein>
    <submittedName>
        <fullName evidence="2">Ribosomal protein S18 acetylase RimI-like enzyme</fullName>
    </submittedName>
</protein>
<dbReference type="InterPro" id="IPR016181">
    <property type="entry name" value="Acyl_CoA_acyltransferase"/>
</dbReference>
<accession>A0ABU1YP72</accession>
<comment type="caution">
    <text evidence="2">The sequence shown here is derived from an EMBL/GenBank/DDBJ whole genome shotgun (WGS) entry which is preliminary data.</text>
</comment>
<sequence length="285" mass="30365">MTASFSLVPTDQLAPEALHAAFVRAFSDYLIGPFNLALDQWPGFVLRQGVDLGLGRAAVSAEGNVLAFALVAPRPALARWRLGTMGAVPQARGSGAAVQLLQDFVNRGREAGLKAVELEVFVQNERAARLYRRHGFVKQHALHGYQRMADAGEARPPSPELACTQAEALAWLREAEASIADLPLQVGADVVGVLTMPWTAWRRGSAQLVFTGDVETGVIVRSLIDGNPAQLDAEALVQALLAAHPGAKVSVPQLQRSDLGGEALQRCGFAAEALHQALMRLDLGA</sequence>
<dbReference type="EMBL" id="JAVDXU010000002">
    <property type="protein sequence ID" value="MDR7270652.1"/>
    <property type="molecule type" value="Genomic_DNA"/>
</dbReference>
<evidence type="ECO:0000313" key="2">
    <source>
        <dbReference type="EMBL" id="MDR7270652.1"/>
    </source>
</evidence>
<gene>
    <name evidence="2" type="ORF">J2X20_003310</name>
</gene>
<reference evidence="2 3" key="1">
    <citation type="submission" date="2023-07" db="EMBL/GenBank/DDBJ databases">
        <title>Sorghum-associated microbial communities from plants grown in Nebraska, USA.</title>
        <authorList>
            <person name="Schachtman D."/>
        </authorList>
    </citation>
    <scope>NUCLEOTIDE SEQUENCE [LARGE SCALE GENOMIC DNA]</scope>
    <source>
        <strain evidence="2 3">BE314</strain>
    </source>
</reference>
<evidence type="ECO:0000259" key="1">
    <source>
        <dbReference type="PROSITE" id="PS51186"/>
    </source>
</evidence>
<organism evidence="2 3">
    <name type="scientific">Roseateles saccharophilus</name>
    <name type="common">Pseudomonas saccharophila</name>
    <dbReference type="NCBI Taxonomy" id="304"/>
    <lineage>
        <taxon>Bacteria</taxon>
        <taxon>Pseudomonadati</taxon>
        <taxon>Pseudomonadota</taxon>
        <taxon>Betaproteobacteria</taxon>
        <taxon>Burkholderiales</taxon>
        <taxon>Sphaerotilaceae</taxon>
        <taxon>Roseateles</taxon>
    </lineage>
</organism>
<feature type="domain" description="N-acetyltransferase" evidence="1">
    <location>
        <begin position="21"/>
        <end position="153"/>
    </location>
</feature>
<evidence type="ECO:0000313" key="3">
    <source>
        <dbReference type="Proteomes" id="UP001180453"/>
    </source>
</evidence>
<keyword evidence="3" id="KW-1185">Reference proteome</keyword>
<dbReference type="InterPro" id="IPR000182">
    <property type="entry name" value="GNAT_dom"/>
</dbReference>
<dbReference type="SUPFAM" id="SSF55729">
    <property type="entry name" value="Acyl-CoA N-acyltransferases (Nat)"/>
    <property type="match status" value="1"/>
</dbReference>
<dbReference type="RefSeq" id="WP_310266756.1">
    <property type="nucleotide sequence ID" value="NZ_JAVDXU010000002.1"/>
</dbReference>